<accession>A0A830GZY8</accession>
<protein>
    <submittedName>
        <fullName evidence="3">N-ethylammeline chlorohydrolase</fullName>
    </submittedName>
</protein>
<dbReference type="Gene3D" id="2.30.40.10">
    <property type="entry name" value="Urease, subunit C, domain 1"/>
    <property type="match status" value="1"/>
</dbReference>
<dbReference type="InterPro" id="IPR050287">
    <property type="entry name" value="MTA/SAH_deaminase"/>
</dbReference>
<sequence length="410" mass="45599">MEDVDIRIEGEEITEVGRELKADGEVMNCSRMIAMPGMVNAHTHLGMSLLRGYRDDEELMDWLNSMWSVERRLSEEVIGLSSELSIIESIMSGTTAFIDMYFHPSVTMEVAKKYGIRGLLGPVFIDGLNDPKLVENDLRNMLSSRNELIKPVINIHGIYSVGKDTLERAAALMDETGLPLNMHVDETRDEVMEIRRKYGKQPIEVLMDVGLVRRNSIFVHLGWVSSWELEIITREGANVVHCPTSNMKLATGGFFPIVELMKMGVNVGIGTDGPASNNSLDVFREMKMAVLLQRNNYWSTAMKASHAISMATKNGYELIGVRGGDIAPGNKADLVLLSADSIGLLPMGPDNLVSNLVYSATGRDVVATIVNGRIIYGPHNRDEFIERAIEIGRKLEDYKSRLLPMVQLSK</sequence>
<dbReference type="Gene3D" id="3.20.20.140">
    <property type="entry name" value="Metal-dependent hydrolases"/>
    <property type="match status" value="1"/>
</dbReference>
<organism evidence="3 4">
    <name type="scientific">Thermocladium modestius</name>
    <dbReference type="NCBI Taxonomy" id="62609"/>
    <lineage>
        <taxon>Archaea</taxon>
        <taxon>Thermoproteota</taxon>
        <taxon>Thermoprotei</taxon>
        <taxon>Thermoproteales</taxon>
        <taxon>Thermoproteaceae</taxon>
        <taxon>Thermocladium</taxon>
    </lineage>
</organism>
<dbReference type="EMBL" id="BMNL01000003">
    <property type="protein sequence ID" value="GGP21849.1"/>
    <property type="molecule type" value="Genomic_DNA"/>
</dbReference>
<feature type="domain" description="Amidohydrolase-related" evidence="2">
    <location>
        <begin position="33"/>
        <end position="374"/>
    </location>
</feature>
<dbReference type="SUPFAM" id="SSF51338">
    <property type="entry name" value="Composite domain of metallo-dependent hydrolases"/>
    <property type="match status" value="1"/>
</dbReference>
<dbReference type="InterPro" id="IPR032466">
    <property type="entry name" value="Metal_Hydrolase"/>
</dbReference>
<reference evidence="3" key="2">
    <citation type="submission" date="2020-09" db="EMBL/GenBank/DDBJ databases">
        <authorList>
            <person name="Sun Q."/>
            <person name="Ohkuma M."/>
        </authorList>
    </citation>
    <scope>NUCLEOTIDE SEQUENCE</scope>
    <source>
        <strain evidence="3">JCM 10088</strain>
    </source>
</reference>
<dbReference type="Proteomes" id="UP000610960">
    <property type="component" value="Unassembled WGS sequence"/>
</dbReference>
<dbReference type="SUPFAM" id="SSF51556">
    <property type="entry name" value="Metallo-dependent hydrolases"/>
    <property type="match status" value="1"/>
</dbReference>
<dbReference type="Pfam" id="PF01979">
    <property type="entry name" value="Amidohydro_1"/>
    <property type="match status" value="1"/>
</dbReference>
<evidence type="ECO:0000313" key="4">
    <source>
        <dbReference type="Proteomes" id="UP000610960"/>
    </source>
</evidence>
<evidence type="ECO:0000256" key="1">
    <source>
        <dbReference type="ARBA" id="ARBA00022801"/>
    </source>
</evidence>
<dbReference type="PANTHER" id="PTHR43794:SF11">
    <property type="entry name" value="AMIDOHYDROLASE-RELATED DOMAIN-CONTAINING PROTEIN"/>
    <property type="match status" value="1"/>
</dbReference>
<keyword evidence="4" id="KW-1185">Reference proteome</keyword>
<dbReference type="InterPro" id="IPR006680">
    <property type="entry name" value="Amidohydro-rel"/>
</dbReference>
<name>A0A830GZY8_9CREN</name>
<dbReference type="InterPro" id="IPR011059">
    <property type="entry name" value="Metal-dep_hydrolase_composite"/>
</dbReference>
<comment type="caution">
    <text evidence="3">The sequence shown here is derived from an EMBL/GenBank/DDBJ whole genome shotgun (WGS) entry which is preliminary data.</text>
</comment>
<evidence type="ECO:0000313" key="3">
    <source>
        <dbReference type="EMBL" id="GGP21849.1"/>
    </source>
</evidence>
<reference evidence="3" key="1">
    <citation type="journal article" date="2014" name="Int. J. Syst. Evol. Microbiol.">
        <title>Complete genome sequence of Corynebacterium casei LMG S-19264T (=DSM 44701T), isolated from a smear-ripened cheese.</title>
        <authorList>
            <consortium name="US DOE Joint Genome Institute (JGI-PGF)"/>
            <person name="Walter F."/>
            <person name="Albersmeier A."/>
            <person name="Kalinowski J."/>
            <person name="Ruckert C."/>
        </authorList>
    </citation>
    <scope>NUCLEOTIDE SEQUENCE</scope>
    <source>
        <strain evidence="3">JCM 10088</strain>
    </source>
</reference>
<dbReference type="AlphaFoldDB" id="A0A830GZY8"/>
<dbReference type="CDD" id="cd01298">
    <property type="entry name" value="ATZ_TRZ_like"/>
    <property type="match status" value="1"/>
</dbReference>
<proteinExistence type="predicted"/>
<dbReference type="PANTHER" id="PTHR43794">
    <property type="entry name" value="AMINOHYDROLASE SSNA-RELATED"/>
    <property type="match status" value="1"/>
</dbReference>
<dbReference type="GO" id="GO:0016810">
    <property type="term" value="F:hydrolase activity, acting on carbon-nitrogen (but not peptide) bonds"/>
    <property type="evidence" value="ECO:0007669"/>
    <property type="project" value="InterPro"/>
</dbReference>
<keyword evidence="1 3" id="KW-0378">Hydrolase</keyword>
<evidence type="ECO:0000259" key="2">
    <source>
        <dbReference type="Pfam" id="PF01979"/>
    </source>
</evidence>
<gene>
    <name evidence="3" type="ORF">GCM10007981_15330</name>
</gene>